<comment type="cofactor">
    <cofactor evidence="1">
        <name>a divalent metal cation</name>
        <dbReference type="ChEBI" id="CHEBI:60240"/>
    </cofactor>
</comment>
<dbReference type="SUPFAM" id="SSF53098">
    <property type="entry name" value="Ribonuclease H-like"/>
    <property type="match status" value="1"/>
</dbReference>
<dbReference type="PANTHER" id="PTHR15092:SF22">
    <property type="entry name" value="POLY(A)-SPECIFIC RIBONUCLEASE PNLDC1"/>
    <property type="match status" value="1"/>
</dbReference>
<dbReference type="GO" id="GO:0003723">
    <property type="term" value="F:RNA binding"/>
    <property type="evidence" value="ECO:0007669"/>
    <property type="project" value="TreeGrafter"/>
</dbReference>
<evidence type="ECO:0000313" key="3">
    <source>
        <dbReference type="EMBL" id="KAJ6832333.1"/>
    </source>
</evidence>
<evidence type="ECO:0000256" key="2">
    <source>
        <dbReference type="ARBA" id="ARBA00008372"/>
    </source>
</evidence>
<name>A0AAX6GUW2_IRIPA</name>
<dbReference type="InterPro" id="IPR051181">
    <property type="entry name" value="CAF1_poly(A)_ribonucleases"/>
</dbReference>
<sequence length="725" mass="81423">MKTPWRLLSLPKTLTLIRPLSSTTATATATATASTSTSTSTSETASFAVKKVTLSNFEPSLSDLRARIREADFVAVDLEMTGVASAPWRESFEFDRPDVRYLKLKDSAEKFAVVQVGVCPFRWNPAKGSFVAHPYNFYIFPRRELQSAGPTYEFLCQTTSINFLAKHQFDFNACIHEGISYLSRAQEAEALQNLSSAYEDDFLNSDLEEYLEIPIASTADLLFSERIKIRFNEWLDGILSCPGEVHPSPNSPQRQFQTFFFKMRPAVMLDGFSSHQVKLIKQVVRKHFKDLVYVRANGENNLWQKIVVYTDSKEDKSSLLKQVKDDLHRSSKTEVHSAVGFRHVIDILAAEMKLIVGHNCLLDIAHIYSKFIGPLPSTMSDFTFSLHKCFPYIVDTKHLMNACGAIQYQMKKHSKSLSSAFSLLCPKIYSGSQNSAFCHHVKVEVETDEIGSSFWNSGAKHEAGFDAFMTGCVFAQACSHLGIKFELNSPKIDFVRNDKLQGYMNLLHPSWNSGTVINLSTGIESQESGYKRKYPTVIFSNIVLFWGFPFKLTAKKMKECISKVFGSDSVTSIFFLDSTAALIQFSKKELVNEFLTLKDTLEKNNDALSVLHPLAEMLDCDNTRAASYDTYKEICSSSMSRVKFVDQAEALGIRWKTKVEPGSLETEDSSNCENMAEDHIPASASAVKQKVGRSDENIHHQVTCEDILDSLSSSKSLSGQRIRRT</sequence>
<evidence type="ECO:0000256" key="1">
    <source>
        <dbReference type="ARBA" id="ARBA00001968"/>
    </source>
</evidence>
<reference evidence="3" key="1">
    <citation type="journal article" date="2023" name="GigaByte">
        <title>Genome assembly of the bearded iris, Iris pallida Lam.</title>
        <authorList>
            <person name="Bruccoleri R.E."/>
            <person name="Oakeley E.J."/>
            <person name="Faust A.M.E."/>
            <person name="Altorfer M."/>
            <person name="Dessus-Babus S."/>
            <person name="Burckhardt D."/>
            <person name="Oertli M."/>
            <person name="Naumann U."/>
            <person name="Petersen F."/>
            <person name="Wong J."/>
        </authorList>
    </citation>
    <scope>NUCLEOTIDE SEQUENCE</scope>
    <source>
        <strain evidence="3">GSM-AAB239-AS_SAM_17_03QT</strain>
    </source>
</reference>
<protein>
    <submittedName>
        <fullName evidence="3">Poly(A)-specific ribonuclease PARN isoform X1</fullName>
    </submittedName>
</protein>
<dbReference type="InterPro" id="IPR036397">
    <property type="entry name" value="RNaseH_sf"/>
</dbReference>
<comment type="similarity">
    <text evidence="2">Belongs to the CAF1 family.</text>
</comment>
<dbReference type="AlphaFoldDB" id="A0AAX6GUW2"/>
<dbReference type="EMBL" id="JANAVB010016194">
    <property type="protein sequence ID" value="KAJ6832333.1"/>
    <property type="molecule type" value="Genomic_DNA"/>
</dbReference>
<dbReference type="PANTHER" id="PTHR15092">
    <property type="entry name" value="POLY A -SPECIFIC RIBONUCLEASE/TARGET OF EGR1, MEMBER 1"/>
    <property type="match status" value="1"/>
</dbReference>
<comment type="caution">
    <text evidence="3">The sequence shown here is derived from an EMBL/GenBank/DDBJ whole genome shotgun (WGS) entry which is preliminary data.</text>
</comment>
<accession>A0AAX6GUW2</accession>
<dbReference type="Pfam" id="PF04857">
    <property type="entry name" value="CAF1"/>
    <property type="match status" value="1"/>
</dbReference>
<proteinExistence type="inferred from homology"/>
<gene>
    <name evidence="3" type="ORF">M6B38_346430</name>
</gene>
<reference evidence="3" key="2">
    <citation type="submission" date="2023-04" db="EMBL/GenBank/DDBJ databases">
        <authorList>
            <person name="Bruccoleri R.E."/>
            <person name="Oakeley E.J."/>
            <person name="Faust A.-M."/>
            <person name="Dessus-Babus S."/>
            <person name="Altorfer M."/>
            <person name="Burckhardt D."/>
            <person name="Oertli M."/>
            <person name="Naumann U."/>
            <person name="Petersen F."/>
            <person name="Wong J."/>
        </authorList>
    </citation>
    <scope>NUCLEOTIDE SEQUENCE</scope>
    <source>
        <strain evidence="3">GSM-AAB239-AS_SAM_17_03QT</strain>
        <tissue evidence="3">Leaf</tissue>
    </source>
</reference>
<dbReference type="GO" id="GO:0000175">
    <property type="term" value="F:3'-5'-RNA exonuclease activity"/>
    <property type="evidence" value="ECO:0007669"/>
    <property type="project" value="TreeGrafter"/>
</dbReference>
<organism evidence="3 4">
    <name type="scientific">Iris pallida</name>
    <name type="common">Sweet iris</name>
    <dbReference type="NCBI Taxonomy" id="29817"/>
    <lineage>
        <taxon>Eukaryota</taxon>
        <taxon>Viridiplantae</taxon>
        <taxon>Streptophyta</taxon>
        <taxon>Embryophyta</taxon>
        <taxon>Tracheophyta</taxon>
        <taxon>Spermatophyta</taxon>
        <taxon>Magnoliopsida</taxon>
        <taxon>Liliopsida</taxon>
        <taxon>Asparagales</taxon>
        <taxon>Iridaceae</taxon>
        <taxon>Iridoideae</taxon>
        <taxon>Irideae</taxon>
        <taxon>Iris</taxon>
    </lineage>
</organism>
<dbReference type="Gene3D" id="3.30.420.10">
    <property type="entry name" value="Ribonuclease H-like superfamily/Ribonuclease H"/>
    <property type="match status" value="2"/>
</dbReference>
<dbReference type="Proteomes" id="UP001140949">
    <property type="component" value="Unassembled WGS sequence"/>
</dbReference>
<evidence type="ECO:0000313" key="4">
    <source>
        <dbReference type="Proteomes" id="UP001140949"/>
    </source>
</evidence>
<dbReference type="InterPro" id="IPR012337">
    <property type="entry name" value="RNaseH-like_sf"/>
</dbReference>
<dbReference type="InterPro" id="IPR006941">
    <property type="entry name" value="RNase_CAF1"/>
</dbReference>
<keyword evidence="4" id="KW-1185">Reference proteome</keyword>